<accession>A0A0P0WNG2</accession>
<dbReference type="Proteomes" id="UP000059680">
    <property type="component" value="Chromosome 5"/>
</dbReference>
<evidence type="ECO:0000313" key="1">
    <source>
        <dbReference type="EMBL" id="BAS94444.1"/>
    </source>
</evidence>
<reference evidence="1 2" key="3">
    <citation type="journal article" date="2013" name="Rice">
        <title>Improvement of the Oryza sativa Nipponbare reference genome using next generation sequence and optical map data.</title>
        <authorList>
            <person name="Kawahara Y."/>
            <person name="de la Bastide M."/>
            <person name="Hamilton J.P."/>
            <person name="Kanamori H."/>
            <person name="McCombie W.R."/>
            <person name="Ouyang S."/>
            <person name="Schwartz D.C."/>
            <person name="Tanaka T."/>
            <person name="Wu J."/>
            <person name="Zhou S."/>
            <person name="Childs K.L."/>
            <person name="Davidson R.M."/>
            <person name="Lin H."/>
            <person name="Quesada-Ocampo L."/>
            <person name="Vaillancourt B."/>
            <person name="Sakai H."/>
            <person name="Lee S.S."/>
            <person name="Kim J."/>
            <person name="Numa H."/>
            <person name="Itoh T."/>
            <person name="Buell C.R."/>
            <person name="Matsumoto T."/>
        </authorList>
    </citation>
    <scope>NUCLEOTIDE SEQUENCE [LARGE SCALE GENOMIC DNA]</scope>
    <source>
        <strain evidence="2">cv. Nipponbare</strain>
    </source>
</reference>
<reference evidence="1 2" key="2">
    <citation type="journal article" date="2013" name="Plant Cell Physiol.">
        <title>Rice Annotation Project Database (RAP-DB): an integrative and interactive database for rice genomics.</title>
        <authorList>
            <person name="Sakai H."/>
            <person name="Lee S.S."/>
            <person name="Tanaka T."/>
            <person name="Numa H."/>
            <person name="Kim J."/>
            <person name="Kawahara Y."/>
            <person name="Wakimoto H."/>
            <person name="Yang C.C."/>
            <person name="Iwamoto M."/>
            <person name="Abe T."/>
            <person name="Yamada Y."/>
            <person name="Muto A."/>
            <person name="Inokuchi H."/>
            <person name="Ikemura T."/>
            <person name="Matsumoto T."/>
            <person name="Sasaki T."/>
            <person name="Itoh T."/>
        </authorList>
    </citation>
    <scope>NUCLEOTIDE SEQUENCE [LARGE SCALE GENOMIC DNA]</scope>
    <source>
        <strain evidence="2">cv. Nipponbare</strain>
    </source>
</reference>
<reference evidence="2" key="1">
    <citation type="journal article" date="2005" name="Nature">
        <title>The map-based sequence of the rice genome.</title>
        <authorList>
            <consortium name="International rice genome sequencing project (IRGSP)"/>
            <person name="Matsumoto T."/>
            <person name="Wu J."/>
            <person name="Kanamori H."/>
            <person name="Katayose Y."/>
            <person name="Fujisawa M."/>
            <person name="Namiki N."/>
            <person name="Mizuno H."/>
            <person name="Yamamoto K."/>
            <person name="Antonio B.A."/>
            <person name="Baba T."/>
            <person name="Sakata K."/>
            <person name="Nagamura Y."/>
            <person name="Aoki H."/>
            <person name="Arikawa K."/>
            <person name="Arita K."/>
            <person name="Bito T."/>
            <person name="Chiden Y."/>
            <person name="Fujitsuka N."/>
            <person name="Fukunaka R."/>
            <person name="Hamada M."/>
            <person name="Harada C."/>
            <person name="Hayashi A."/>
            <person name="Hijishita S."/>
            <person name="Honda M."/>
            <person name="Hosokawa S."/>
            <person name="Ichikawa Y."/>
            <person name="Idonuma A."/>
            <person name="Iijima M."/>
            <person name="Ikeda M."/>
            <person name="Ikeno M."/>
            <person name="Ito K."/>
            <person name="Ito S."/>
            <person name="Ito T."/>
            <person name="Ito Y."/>
            <person name="Ito Y."/>
            <person name="Iwabuchi A."/>
            <person name="Kamiya K."/>
            <person name="Karasawa W."/>
            <person name="Kurita K."/>
            <person name="Katagiri S."/>
            <person name="Kikuta A."/>
            <person name="Kobayashi H."/>
            <person name="Kobayashi N."/>
            <person name="Machita K."/>
            <person name="Maehara T."/>
            <person name="Masukawa M."/>
            <person name="Mizubayashi T."/>
            <person name="Mukai Y."/>
            <person name="Nagasaki H."/>
            <person name="Nagata Y."/>
            <person name="Naito S."/>
            <person name="Nakashima M."/>
            <person name="Nakama Y."/>
            <person name="Nakamichi Y."/>
            <person name="Nakamura M."/>
            <person name="Meguro A."/>
            <person name="Negishi M."/>
            <person name="Ohta I."/>
            <person name="Ohta T."/>
            <person name="Okamoto M."/>
            <person name="Ono N."/>
            <person name="Saji S."/>
            <person name="Sakaguchi M."/>
            <person name="Sakai K."/>
            <person name="Shibata M."/>
            <person name="Shimokawa T."/>
            <person name="Song J."/>
            <person name="Takazaki Y."/>
            <person name="Terasawa K."/>
            <person name="Tsugane M."/>
            <person name="Tsuji K."/>
            <person name="Ueda S."/>
            <person name="Waki K."/>
            <person name="Yamagata H."/>
            <person name="Yamamoto M."/>
            <person name="Yamamoto S."/>
            <person name="Yamane H."/>
            <person name="Yoshiki S."/>
            <person name="Yoshihara R."/>
            <person name="Yukawa K."/>
            <person name="Zhong H."/>
            <person name="Yano M."/>
            <person name="Yuan Q."/>
            <person name="Ouyang S."/>
            <person name="Liu J."/>
            <person name="Jones K.M."/>
            <person name="Gansberger K."/>
            <person name="Moffat K."/>
            <person name="Hill J."/>
            <person name="Bera J."/>
            <person name="Fadrosh D."/>
            <person name="Jin S."/>
            <person name="Johri S."/>
            <person name="Kim M."/>
            <person name="Overton L."/>
            <person name="Reardon M."/>
            <person name="Tsitrin T."/>
            <person name="Vuong H."/>
            <person name="Weaver B."/>
            <person name="Ciecko A."/>
            <person name="Tallon L."/>
            <person name="Jackson J."/>
            <person name="Pai G."/>
            <person name="Aken S.V."/>
            <person name="Utterback T."/>
            <person name="Reidmuller S."/>
            <person name="Feldblyum T."/>
            <person name="Hsiao J."/>
            <person name="Zismann V."/>
            <person name="Iobst S."/>
            <person name="de Vazeille A.R."/>
            <person name="Buell C.R."/>
            <person name="Ying K."/>
            <person name="Li Y."/>
            <person name="Lu T."/>
            <person name="Huang Y."/>
            <person name="Zhao Q."/>
            <person name="Feng Q."/>
            <person name="Zhang L."/>
            <person name="Zhu J."/>
            <person name="Weng Q."/>
            <person name="Mu J."/>
            <person name="Lu Y."/>
            <person name="Fan D."/>
            <person name="Liu Y."/>
            <person name="Guan J."/>
            <person name="Zhang Y."/>
            <person name="Yu S."/>
            <person name="Liu X."/>
            <person name="Zhang Y."/>
            <person name="Hong G."/>
            <person name="Han B."/>
            <person name="Choisne N."/>
            <person name="Demange N."/>
            <person name="Orjeda G."/>
            <person name="Samain S."/>
            <person name="Cattolico L."/>
            <person name="Pelletier E."/>
            <person name="Couloux A."/>
            <person name="Segurens B."/>
            <person name="Wincker P."/>
            <person name="D'Hont A."/>
            <person name="Scarpelli C."/>
            <person name="Weissenbach J."/>
            <person name="Salanoubat M."/>
            <person name="Quetier F."/>
            <person name="Yu Y."/>
            <person name="Kim H.R."/>
            <person name="Rambo T."/>
            <person name="Currie J."/>
            <person name="Collura K."/>
            <person name="Luo M."/>
            <person name="Yang T."/>
            <person name="Ammiraju J.S.S."/>
            <person name="Engler F."/>
            <person name="Soderlund C."/>
            <person name="Wing R.A."/>
            <person name="Palmer L.E."/>
            <person name="de la Bastide M."/>
            <person name="Spiegel L."/>
            <person name="Nascimento L."/>
            <person name="Zutavern T."/>
            <person name="O'Shaughnessy A."/>
            <person name="Dike S."/>
            <person name="Dedhia N."/>
            <person name="Preston R."/>
            <person name="Balija V."/>
            <person name="McCombie W.R."/>
            <person name="Chow T."/>
            <person name="Chen H."/>
            <person name="Chung M."/>
            <person name="Chen C."/>
            <person name="Shaw J."/>
            <person name="Wu H."/>
            <person name="Hsiao K."/>
            <person name="Chao Y."/>
            <person name="Chu M."/>
            <person name="Cheng C."/>
            <person name="Hour A."/>
            <person name="Lee P."/>
            <person name="Lin S."/>
            <person name="Lin Y."/>
            <person name="Liou J."/>
            <person name="Liu S."/>
            <person name="Hsing Y."/>
            <person name="Raghuvanshi S."/>
            <person name="Mohanty A."/>
            <person name="Bharti A.K."/>
            <person name="Gaur A."/>
            <person name="Gupta V."/>
            <person name="Kumar D."/>
            <person name="Ravi V."/>
            <person name="Vij S."/>
            <person name="Kapur A."/>
            <person name="Khurana P."/>
            <person name="Khurana P."/>
            <person name="Khurana J.P."/>
            <person name="Tyagi A.K."/>
            <person name="Gaikwad K."/>
            <person name="Singh A."/>
            <person name="Dalal V."/>
            <person name="Srivastava S."/>
            <person name="Dixit A."/>
            <person name="Pal A.K."/>
            <person name="Ghazi I.A."/>
            <person name="Yadav M."/>
            <person name="Pandit A."/>
            <person name="Bhargava A."/>
            <person name="Sureshbabu K."/>
            <person name="Batra K."/>
            <person name="Sharma T.R."/>
            <person name="Mohapatra T."/>
            <person name="Singh N.K."/>
            <person name="Messing J."/>
            <person name="Nelson A.B."/>
            <person name="Fuks G."/>
            <person name="Kavchok S."/>
            <person name="Keizer G."/>
            <person name="Linton E."/>
            <person name="Llaca V."/>
            <person name="Song R."/>
            <person name="Tanyolac B."/>
            <person name="Young S."/>
            <person name="Ho-Il K."/>
            <person name="Hahn J.H."/>
            <person name="Sangsakoo G."/>
            <person name="Vanavichit A."/>
            <person name="de Mattos Luiz.A.T."/>
            <person name="Zimmer P.D."/>
            <person name="Malone G."/>
            <person name="Dellagostin O."/>
            <person name="de Oliveira A.C."/>
            <person name="Bevan M."/>
            <person name="Bancroft I."/>
            <person name="Minx P."/>
            <person name="Cordum H."/>
            <person name="Wilson R."/>
            <person name="Cheng Z."/>
            <person name="Jin W."/>
            <person name="Jiang J."/>
            <person name="Leong S.A."/>
            <person name="Iwama H."/>
            <person name="Gojobori T."/>
            <person name="Itoh T."/>
            <person name="Niimura Y."/>
            <person name="Fujii Y."/>
            <person name="Habara T."/>
            <person name="Sakai H."/>
            <person name="Sato Y."/>
            <person name="Wilson G."/>
            <person name="Kumar K."/>
            <person name="McCouch S."/>
            <person name="Juretic N."/>
            <person name="Hoen D."/>
            <person name="Wright S."/>
            <person name="Bruskiewich R."/>
            <person name="Bureau T."/>
            <person name="Miyao A."/>
            <person name="Hirochika H."/>
            <person name="Nishikawa T."/>
            <person name="Kadowaki K."/>
            <person name="Sugiura M."/>
            <person name="Burr B."/>
            <person name="Sasaki T."/>
        </authorList>
    </citation>
    <scope>NUCLEOTIDE SEQUENCE [LARGE SCALE GENOMIC DNA]</scope>
    <source>
        <strain evidence="2">cv. Nipponbare</strain>
    </source>
</reference>
<dbReference type="InParanoid" id="A0A0P0WNG2"/>
<sequence length="75" mass="8315">MTIDYYYLEGKRKELVAKALSEDEQIKERDSGITCLLLHDVDVTQNSGYLGERSDAIDVSGDLSTVQSLELMSSA</sequence>
<protein>
    <submittedName>
        <fullName evidence="1">Os05g0464701 protein</fullName>
    </submittedName>
</protein>
<proteinExistence type="predicted"/>
<name>A0A0P0WNG2_ORYSJ</name>
<evidence type="ECO:0000313" key="2">
    <source>
        <dbReference type="Proteomes" id="UP000059680"/>
    </source>
</evidence>
<gene>
    <name evidence="1" type="ordered locus">Os05g0464701</name>
    <name evidence="1" type="ORF">OSNPB_050464701</name>
</gene>
<organism evidence="1 2">
    <name type="scientific">Oryza sativa subsp. japonica</name>
    <name type="common">Rice</name>
    <dbReference type="NCBI Taxonomy" id="39947"/>
    <lineage>
        <taxon>Eukaryota</taxon>
        <taxon>Viridiplantae</taxon>
        <taxon>Streptophyta</taxon>
        <taxon>Embryophyta</taxon>
        <taxon>Tracheophyta</taxon>
        <taxon>Spermatophyta</taxon>
        <taxon>Magnoliopsida</taxon>
        <taxon>Liliopsida</taxon>
        <taxon>Poales</taxon>
        <taxon>Poaceae</taxon>
        <taxon>BOP clade</taxon>
        <taxon>Oryzoideae</taxon>
        <taxon>Oryzeae</taxon>
        <taxon>Oryzinae</taxon>
        <taxon>Oryza</taxon>
        <taxon>Oryza sativa</taxon>
    </lineage>
</organism>
<keyword evidence="2" id="KW-1185">Reference proteome</keyword>
<dbReference type="AlphaFoldDB" id="A0A0P0WNG2"/>
<dbReference type="EMBL" id="AP014961">
    <property type="protein sequence ID" value="BAS94444.1"/>
    <property type="molecule type" value="Genomic_DNA"/>
</dbReference>
<dbReference type="PaxDb" id="39947-A0A0P0WNG2"/>